<dbReference type="EMBL" id="BARW01032441">
    <property type="protein sequence ID" value="GAJ13269.1"/>
    <property type="molecule type" value="Genomic_DNA"/>
</dbReference>
<evidence type="ECO:0000313" key="1">
    <source>
        <dbReference type="EMBL" id="GAJ13269.1"/>
    </source>
</evidence>
<organism evidence="1">
    <name type="scientific">marine sediment metagenome</name>
    <dbReference type="NCBI Taxonomy" id="412755"/>
    <lineage>
        <taxon>unclassified sequences</taxon>
        <taxon>metagenomes</taxon>
        <taxon>ecological metagenomes</taxon>
    </lineage>
</organism>
<sequence>MPIMEMRDGITIFDRGVELEATPSGEGFAIVQKKVQVQRGMRHKIEHADFFIDSPGQGYDSATFYLTPQPIILTDMNAPGLFAPPEFAILPAYNENVLYKSKFSARELGGFGSNEFPNTFLAARPTFNFYADTLYLTILFNGKAGELIENFMCTMYAALDSKPIDAVEHGIGLIKEQHGMLCSRLDVL</sequence>
<name>X1U6Z9_9ZZZZ</name>
<proteinExistence type="predicted"/>
<dbReference type="AlphaFoldDB" id="X1U6Z9"/>
<gene>
    <name evidence="1" type="ORF">S12H4_51346</name>
</gene>
<accession>X1U6Z9</accession>
<reference evidence="1" key="1">
    <citation type="journal article" date="2014" name="Front. Microbiol.">
        <title>High frequency of phylogenetically diverse reductive dehalogenase-homologous genes in deep subseafloor sedimentary metagenomes.</title>
        <authorList>
            <person name="Kawai M."/>
            <person name="Futagami T."/>
            <person name="Toyoda A."/>
            <person name="Takaki Y."/>
            <person name="Nishi S."/>
            <person name="Hori S."/>
            <person name="Arai W."/>
            <person name="Tsubouchi T."/>
            <person name="Morono Y."/>
            <person name="Uchiyama I."/>
            <person name="Ito T."/>
            <person name="Fujiyama A."/>
            <person name="Inagaki F."/>
            <person name="Takami H."/>
        </authorList>
    </citation>
    <scope>NUCLEOTIDE SEQUENCE</scope>
    <source>
        <strain evidence="1">Expedition CK06-06</strain>
    </source>
</reference>
<protein>
    <submittedName>
        <fullName evidence="1">Uncharacterized protein</fullName>
    </submittedName>
</protein>
<comment type="caution">
    <text evidence="1">The sequence shown here is derived from an EMBL/GenBank/DDBJ whole genome shotgun (WGS) entry which is preliminary data.</text>
</comment>
<feature type="non-terminal residue" evidence="1">
    <location>
        <position position="188"/>
    </location>
</feature>